<comment type="caution">
    <text evidence="8">The sequence shown here is derived from an EMBL/GenBank/DDBJ whole genome shotgun (WGS) entry which is preliminary data.</text>
</comment>
<dbReference type="Gene3D" id="3.90.80.10">
    <property type="entry name" value="Inorganic pyrophosphatase"/>
    <property type="match status" value="1"/>
</dbReference>
<reference evidence="8 9" key="1">
    <citation type="submission" date="2019-06" db="EMBL/GenBank/DDBJ databases">
        <authorList>
            <person name="Broberg M."/>
        </authorList>
    </citation>
    <scope>NUCLEOTIDE SEQUENCE [LARGE SCALE GENOMIC DNA]</scope>
</reference>
<gene>
    <name evidence="8" type="ORF">CLO192961_LOCUS218208</name>
</gene>
<evidence type="ECO:0000256" key="6">
    <source>
        <dbReference type="ARBA" id="ARBA00022842"/>
    </source>
</evidence>
<evidence type="ECO:0000256" key="1">
    <source>
        <dbReference type="ARBA" id="ARBA00001946"/>
    </source>
</evidence>
<dbReference type="PANTHER" id="PTHR10286">
    <property type="entry name" value="INORGANIC PYROPHOSPHATASE"/>
    <property type="match status" value="1"/>
</dbReference>
<comment type="cofactor">
    <cofactor evidence="1">
        <name>Mg(2+)</name>
        <dbReference type="ChEBI" id="CHEBI:18420"/>
    </cofactor>
</comment>
<evidence type="ECO:0000256" key="3">
    <source>
        <dbReference type="ARBA" id="ARBA00012146"/>
    </source>
</evidence>
<dbReference type="InterPro" id="IPR008162">
    <property type="entry name" value="Pyrophosphatase"/>
</dbReference>
<dbReference type="EMBL" id="CABFNS010000774">
    <property type="protein sequence ID" value="VUC27718.1"/>
    <property type="molecule type" value="Genomic_DNA"/>
</dbReference>
<keyword evidence="7" id="KW-0732">Signal</keyword>
<organism evidence="8 9">
    <name type="scientific">Bionectria ochroleuca</name>
    <name type="common">Gliocladium roseum</name>
    <dbReference type="NCBI Taxonomy" id="29856"/>
    <lineage>
        <taxon>Eukaryota</taxon>
        <taxon>Fungi</taxon>
        <taxon>Dikarya</taxon>
        <taxon>Ascomycota</taxon>
        <taxon>Pezizomycotina</taxon>
        <taxon>Sordariomycetes</taxon>
        <taxon>Hypocreomycetidae</taxon>
        <taxon>Hypocreales</taxon>
        <taxon>Bionectriaceae</taxon>
        <taxon>Clonostachys</taxon>
    </lineage>
</organism>
<sequence length="339" mass="39049">MASFKSLLQFLAVLPAVSAIVPKDGKDFDYNAVSLREVGARNTVTWRIWLEYDGNPISFWHDIPLCPDANDKSIINTYTEIPRWTDGKIETSRDEPLNPIFHDMKKKKPKFVYSVWPYRSYPFNYGSIPQTWGNAEKTQNYTQLPGDNDPIDIFEISSLPPAKVGEIRKVKILGGLPLIDDNKSDWKVIVIDINDPVAKLVNCISYLLHQTIEDLDKYRPNVRQEFYDWFTFYKVVKGDGVNTIIGNGYRNAAEVQDLIAESHEDWKDLVRSKNNYYINNEISINQTSHPSYCKSYVSSANATSKFNTPTKSNILPAEARPTEYDEWYYLDKDYNLITV</sequence>
<comment type="similarity">
    <text evidence="2">Belongs to the PPase family.</text>
</comment>
<keyword evidence="9" id="KW-1185">Reference proteome</keyword>
<feature type="chain" id="PRO_5045583422" description="inorganic diphosphatase" evidence="7">
    <location>
        <begin position="20"/>
        <end position="339"/>
    </location>
</feature>
<dbReference type="InterPro" id="IPR036649">
    <property type="entry name" value="Pyrophosphatase_sf"/>
</dbReference>
<keyword evidence="6" id="KW-0460">Magnesium</keyword>
<keyword evidence="4" id="KW-0479">Metal-binding</keyword>
<dbReference type="PROSITE" id="PS00387">
    <property type="entry name" value="PPASE"/>
    <property type="match status" value="1"/>
</dbReference>
<evidence type="ECO:0000256" key="4">
    <source>
        <dbReference type="ARBA" id="ARBA00022723"/>
    </source>
</evidence>
<dbReference type="EC" id="3.6.1.1" evidence="3"/>
<evidence type="ECO:0000256" key="2">
    <source>
        <dbReference type="ARBA" id="ARBA00006220"/>
    </source>
</evidence>
<dbReference type="Pfam" id="PF00719">
    <property type="entry name" value="Pyrophosphatase"/>
    <property type="match status" value="1"/>
</dbReference>
<dbReference type="Proteomes" id="UP000766486">
    <property type="component" value="Unassembled WGS sequence"/>
</dbReference>
<dbReference type="SUPFAM" id="SSF50324">
    <property type="entry name" value="Inorganic pyrophosphatase"/>
    <property type="match status" value="1"/>
</dbReference>
<evidence type="ECO:0000256" key="7">
    <source>
        <dbReference type="SAM" id="SignalP"/>
    </source>
</evidence>
<name>A0ABY6U9B6_BIOOC</name>
<evidence type="ECO:0000313" key="8">
    <source>
        <dbReference type="EMBL" id="VUC27718.1"/>
    </source>
</evidence>
<evidence type="ECO:0000313" key="9">
    <source>
        <dbReference type="Proteomes" id="UP000766486"/>
    </source>
</evidence>
<proteinExistence type="inferred from homology"/>
<protein>
    <recommendedName>
        <fullName evidence="3">inorganic diphosphatase</fullName>
        <ecNumber evidence="3">3.6.1.1</ecNumber>
    </recommendedName>
</protein>
<accession>A0ABY6U9B6</accession>
<feature type="signal peptide" evidence="7">
    <location>
        <begin position="1"/>
        <end position="19"/>
    </location>
</feature>
<keyword evidence="5" id="KW-0378">Hydrolase</keyword>
<evidence type="ECO:0000256" key="5">
    <source>
        <dbReference type="ARBA" id="ARBA00022801"/>
    </source>
</evidence>